<comment type="caution">
    <text evidence="2">The sequence shown here is derived from an EMBL/GenBank/DDBJ whole genome shotgun (WGS) entry which is preliminary data.</text>
</comment>
<evidence type="ECO:0000259" key="1">
    <source>
        <dbReference type="SMART" id="SM00460"/>
    </source>
</evidence>
<protein>
    <recommendedName>
        <fullName evidence="1">Transglutaminase-like domain-containing protein</fullName>
    </recommendedName>
</protein>
<dbReference type="InterPro" id="IPR002931">
    <property type="entry name" value="Transglutaminase-like"/>
</dbReference>
<dbReference type="SMART" id="SM00460">
    <property type="entry name" value="TGc"/>
    <property type="match status" value="1"/>
</dbReference>
<dbReference type="InterPro" id="IPR038765">
    <property type="entry name" value="Papain-like_cys_pep_sf"/>
</dbReference>
<proteinExistence type="predicted"/>
<dbReference type="PANTHER" id="PTHR33490:SF6">
    <property type="entry name" value="SLL1049 PROTEIN"/>
    <property type="match status" value="1"/>
</dbReference>
<evidence type="ECO:0000313" key="2">
    <source>
        <dbReference type="EMBL" id="MBK5897785.1"/>
    </source>
</evidence>
<dbReference type="Proteomes" id="UP000604730">
    <property type="component" value="Unassembled WGS sequence"/>
</dbReference>
<reference evidence="2 3" key="1">
    <citation type="submission" date="2021-01" db="EMBL/GenBank/DDBJ databases">
        <title>Isolation and description of Catonella massiliensis sp. nov., a novel Catonella species, isolated from a stable periodontitis subject.</title>
        <authorList>
            <person name="Antezack A."/>
            <person name="Boxberger M."/>
            <person name="La Scola B."/>
            <person name="Monnet-Corti V."/>
        </authorList>
    </citation>
    <scope>NUCLEOTIDE SEQUENCE [LARGE SCALE GENOMIC DNA]</scope>
    <source>
        <strain evidence="2 3">Marseille-Q4567</strain>
    </source>
</reference>
<organism evidence="2 3">
    <name type="scientific">Catonella massiliensis</name>
    <dbReference type="NCBI Taxonomy" id="2799636"/>
    <lineage>
        <taxon>Bacteria</taxon>
        <taxon>Bacillati</taxon>
        <taxon>Bacillota</taxon>
        <taxon>Clostridia</taxon>
        <taxon>Lachnospirales</taxon>
        <taxon>Lachnospiraceae</taxon>
        <taxon>Catonella</taxon>
    </lineage>
</organism>
<evidence type="ECO:0000313" key="3">
    <source>
        <dbReference type="Proteomes" id="UP000604730"/>
    </source>
</evidence>
<feature type="domain" description="Transglutaminase-like" evidence="1">
    <location>
        <begin position="134"/>
        <end position="196"/>
    </location>
</feature>
<sequence length="319" mass="36987">MMGITSKAERHALNKIIESLYLYSDEITVASLFSNEKLQSCLQNELVCNPELFFVNGFKLMYSPITTAVYPSYGYDEATFKRILDSCRKKRSQLVSRIQGNDNYSRVLQAHDFLARNVRYINGIDKDLHTIVGPFTKKQGVCEGYAKAYKYLLDMMNIPCRIVYGYGCDPGVEIEESHAWNMIQLDENWLHVDVTFDTTIRSGQVLRYDYFGLSTEQIARDHRFEKEKYPIAECLGYGYYERNNLVMTTRKQMRDYLSGALHSGKTDCVFKLPDSSSGENLDAKVSSEIQNLLQQLRMNLRYTINFNLKQRVFHASFER</sequence>
<dbReference type="RefSeq" id="WP_208429249.1">
    <property type="nucleotide sequence ID" value="NZ_JAEPRJ010000001.1"/>
</dbReference>
<dbReference type="Gene3D" id="3.10.620.30">
    <property type="match status" value="1"/>
</dbReference>
<name>A0ABS1J0X2_9FIRM</name>
<dbReference type="SUPFAM" id="SSF54001">
    <property type="entry name" value="Cysteine proteinases"/>
    <property type="match status" value="1"/>
</dbReference>
<accession>A0ABS1J0X2</accession>
<keyword evidence="3" id="KW-1185">Reference proteome</keyword>
<dbReference type="PANTHER" id="PTHR33490">
    <property type="entry name" value="BLR5614 PROTEIN-RELATED"/>
    <property type="match status" value="1"/>
</dbReference>
<gene>
    <name evidence="2" type="ORF">JJN12_08345</name>
</gene>
<dbReference type="EMBL" id="JAEPRJ010000001">
    <property type="protein sequence ID" value="MBK5897785.1"/>
    <property type="molecule type" value="Genomic_DNA"/>
</dbReference>
<dbReference type="Pfam" id="PF01841">
    <property type="entry name" value="Transglut_core"/>
    <property type="match status" value="1"/>
</dbReference>